<dbReference type="Pfam" id="PF00067">
    <property type="entry name" value="p450"/>
    <property type="match status" value="1"/>
</dbReference>
<feature type="transmembrane region" description="Helical" evidence="8">
    <location>
        <begin position="56"/>
        <end position="78"/>
    </location>
</feature>
<dbReference type="PANTHER" id="PTHR24304:SF2">
    <property type="entry name" value="24-HYDROXYCHOLESTEROL 7-ALPHA-HYDROXYLASE"/>
    <property type="match status" value="1"/>
</dbReference>
<evidence type="ECO:0000256" key="7">
    <source>
        <dbReference type="RuleBase" id="RU000461"/>
    </source>
</evidence>
<dbReference type="OrthoDB" id="1055148at2759"/>
<keyword evidence="5 6" id="KW-0408">Iron</keyword>
<dbReference type="InterPro" id="IPR001128">
    <property type="entry name" value="Cyt_P450"/>
</dbReference>
<dbReference type="PRINTS" id="PR00465">
    <property type="entry name" value="EP450IV"/>
</dbReference>
<sequence length="561" mass="63473">MRCYPIWTCLGSKYKYWWQPDLARASQNAMTTSKSGDALCIHSRNYQLPMAHSLTMLPLAFLLSTALTAALLAFFAFWQRRVQKAKIASSTDSSFAPYTSLSYPILGSLQYFSAHWEFLRTATKDGAASFHLARQQCIAVPVEKRQEFFSDSRPSFALAYAVMLGATPSMNKDFLSSMGFDITLGGRSIKFLAALLRNERINTNRFTLYRYADEWVSGLGTGALTNPFDTIYRTVFRLTVNTIAASSIATSPIICDALVKIFHELDQSGTPATILFPWFPWWERVRRFYLMKHFHDIMTAAVDQRRKEGRNEEDPLQYLIDEGLSSLEITQFTLAALFSGIANTGVVTAYFLCDLAAHPAYLALVRQEILLFVSHFNPDSTLPLLTRLHSITFDDWIRGSSHLALPITNRCLKETIRLRIATPFHRLNDSGRDIELGGTVVPHGTILTFHSSFMHHNEEFYTEPLRWDPERFSAERAEDMDPGRPMAFVGWGLGKHQCLGQRLAKFEIFLITAFMVASYDFELVNIDGTPMAEMPPVELNDAVVSPPKQEVRLKLSARDCS</sequence>
<dbReference type="PROSITE" id="PS00086">
    <property type="entry name" value="CYTOCHROME_P450"/>
    <property type="match status" value="1"/>
</dbReference>
<comment type="cofactor">
    <cofactor evidence="1 6">
        <name>heme</name>
        <dbReference type="ChEBI" id="CHEBI:30413"/>
    </cofactor>
</comment>
<dbReference type="EMBL" id="JACAZI010000008">
    <property type="protein sequence ID" value="KAF7354286.1"/>
    <property type="molecule type" value="Genomic_DNA"/>
</dbReference>
<proteinExistence type="inferred from homology"/>
<keyword evidence="4 6" id="KW-0479">Metal-binding</keyword>
<keyword evidence="8" id="KW-1133">Transmembrane helix</keyword>
<protein>
    <submittedName>
        <fullName evidence="9">Cytochrome P450 6A1</fullName>
    </submittedName>
</protein>
<dbReference type="PANTHER" id="PTHR24304">
    <property type="entry name" value="CYTOCHROME P450 FAMILY 7"/>
    <property type="match status" value="1"/>
</dbReference>
<comment type="similarity">
    <text evidence="2 7">Belongs to the cytochrome P450 family.</text>
</comment>
<dbReference type="InterPro" id="IPR002403">
    <property type="entry name" value="Cyt_P450_E_grp-IV"/>
</dbReference>
<evidence type="ECO:0000256" key="4">
    <source>
        <dbReference type="ARBA" id="ARBA00022723"/>
    </source>
</evidence>
<dbReference type="InterPro" id="IPR050529">
    <property type="entry name" value="CYP450_sterol_14alpha_dmase"/>
</dbReference>
<dbReference type="InterPro" id="IPR036396">
    <property type="entry name" value="Cyt_P450_sf"/>
</dbReference>
<dbReference type="GO" id="GO:0004497">
    <property type="term" value="F:monooxygenase activity"/>
    <property type="evidence" value="ECO:0007669"/>
    <property type="project" value="UniProtKB-KW"/>
</dbReference>
<dbReference type="SUPFAM" id="SSF48264">
    <property type="entry name" value="Cytochrome P450"/>
    <property type="match status" value="1"/>
</dbReference>
<keyword evidence="8" id="KW-0472">Membrane</keyword>
<reference evidence="9" key="1">
    <citation type="submission" date="2020-05" db="EMBL/GenBank/DDBJ databases">
        <title>Mycena genomes resolve the evolution of fungal bioluminescence.</title>
        <authorList>
            <person name="Tsai I.J."/>
        </authorList>
    </citation>
    <scope>NUCLEOTIDE SEQUENCE</scope>
    <source>
        <strain evidence="9">CCC161011</strain>
    </source>
</reference>
<feature type="binding site" description="axial binding residue" evidence="6">
    <location>
        <position position="498"/>
    </location>
    <ligand>
        <name>heme</name>
        <dbReference type="ChEBI" id="CHEBI:30413"/>
    </ligand>
    <ligandPart>
        <name>Fe</name>
        <dbReference type="ChEBI" id="CHEBI:18248"/>
    </ligandPart>
</feature>
<accession>A0A8H6Y8V1</accession>
<evidence type="ECO:0000313" key="10">
    <source>
        <dbReference type="Proteomes" id="UP000620124"/>
    </source>
</evidence>
<dbReference type="GO" id="GO:0005506">
    <property type="term" value="F:iron ion binding"/>
    <property type="evidence" value="ECO:0007669"/>
    <property type="project" value="InterPro"/>
</dbReference>
<keyword evidence="7" id="KW-0560">Oxidoreductase</keyword>
<keyword evidence="3 6" id="KW-0349">Heme</keyword>
<evidence type="ECO:0000313" key="9">
    <source>
        <dbReference type="EMBL" id="KAF7354286.1"/>
    </source>
</evidence>
<evidence type="ECO:0000256" key="2">
    <source>
        <dbReference type="ARBA" id="ARBA00010617"/>
    </source>
</evidence>
<evidence type="ECO:0000256" key="5">
    <source>
        <dbReference type="ARBA" id="ARBA00023004"/>
    </source>
</evidence>
<gene>
    <name evidence="9" type="ORF">MVEN_01116700</name>
</gene>
<organism evidence="9 10">
    <name type="scientific">Mycena venus</name>
    <dbReference type="NCBI Taxonomy" id="2733690"/>
    <lineage>
        <taxon>Eukaryota</taxon>
        <taxon>Fungi</taxon>
        <taxon>Dikarya</taxon>
        <taxon>Basidiomycota</taxon>
        <taxon>Agaricomycotina</taxon>
        <taxon>Agaricomycetes</taxon>
        <taxon>Agaricomycetidae</taxon>
        <taxon>Agaricales</taxon>
        <taxon>Marasmiineae</taxon>
        <taxon>Mycenaceae</taxon>
        <taxon>Mycena</taxon>
    </lineage>
</organism>
<dbReference type="InterPro" id="IPR017972">
    <property type="entry name" value="Cyt_P450_CS"/>
</dbReference>
<name>A0A8H6Y8V1_9AGAR</name>
<evidence type="ECO:0000256" key="3">
    <source>
        <dbReference type="ARBA" id="ARBA00022617"/>
    </source>
</evidence>
<dbReference type="AlphaFoldDB" id="A0A8H6Y8V1"/>
<keyword evidence="7" id="KW-0503">Monooxygenase</keyword>
<evidence type="ECO:0000256" key="8">
    <source>
        <dbReference type="SAM" id="Phobius"/>
    </source>
</evidence>
<dbReference type="GO" id="GO:0020037">
    <property type="term" value="F:heme binding"/>
    <property type="evidence" value="ECO:0007669"/>
    <property type="project" value="InterPro"/>
</dbReference>
<keyword evidence="8" id="KW-0812">Transmembrane</keyword>
<dbReference type="GO" id="GO:0016705">
    <property type="term" value="F:oxidoreductase activity, acting on paired donors, with incorporation or reduction of molecular oxygen"/>
    <property type="evidence" value="ECO:0007669"/>
    <property type="project" value="InterPro"/>
</dbReference>
<evidence type="ECO:0000256" key="6">
    <source>
        <dbReference type="PIRSR" id="PIRSR602403-1"/>
    </source>
</evidence>
<dbReference type="Gene3D" id="1.10.630.10">
    <property type="entry name" value="Cytochrome P450"/>
    <property type="match status" value="1"/>
</dbReference>
<dbReference type="Proteomes" id="UP000620124">
    <property type="component" value="Unassembled WGS sequence"/>
</dbReference>
<evidence type="ECO:0000256" key="1">
    <source>
        <dbReference type="ARBA" id="ARBA00001971"/>
    </source>
</evidence>
<comment type="caution">
    <text evidence="9">The sequence shown here is derived from an EMBL/GenBank/DDBJ whole genome shotgun (WGS) entry which is preliminary data.</text>
</comment>
<keyword evidence="10" id="KW-1185">Reference proteome</keyword>